<feature type="coiled-coil region" evidence="1">
    <location>
        <begin position="57"/>
        <end position="84"/>
    </location>
</feature>
<reference evidence="3" key="1">
    <citation type="submission" date="2020-10" db="EMBL/GenBank/DDBJ databases">
        <title>Bacterium isolated from coastal waters sediment.</title>
        <authorList>
            <person name="Chen R.-J."/>
            <person name="Lu D.-C."/>
            <person name="Zhu K.-L."/>
            <person name="Du Z.-J."/>
        </authorList>
    </citation>
    <scope>NUCLEOTIDE SEQUENCE</scope>
    <source>
        <strain evidence="3">N1Y112</strain>
    </source>
</reference>
<dbReference type="PANTHER" id="PTHR40278">
    <property type="entry name" value="DNA UTILIZATION PROTEIN HOFN"/>
    <property type="match status" value="1"/>
</dbReference>
<comment type="caution">
    <text evidence="3">The sequence shown here is derived from an EMBL/GenBank/DDBJ whole genome shotgun (WGS) entry which is preliminary data.</text>
</comment>
<evidence type="ECO:0000313" key="4">
    <source>
        <dbReference type="Proteomes" id="UP000640333"/>
    </source>
</evidence>
<sequence>MALINLRPWREEQKAARQKQFVTNVAGAAIFAAVVVLGIGYYFDVQTERQQKRNQYLKVETAKLDRLRKDINDLKEKRGRLLDRLQAIHELQGNRPVIVRNFDELVRVLPDGIHYTSLTRRESVVSVTGLAKDNLEVSTLMRNLDQSHWFGEPNLSQVDSKQGLKNFRLTVKLEKPQAEAEE</sequence>
<dbReference type="InterPro" id="IPR052534">
    <property type="entry name" value="Extracell_DNA_Util/SecSys_Comp"/>
</dbReference>
<proteinExistence type="predicted"/>
<dbReference type="GO" id="GO:0043107">
    <property type="term" value="P:type IV pilus-dependent motility"/>
    <property type="evidence" value="ECO:0007669"/>
    <property type="project" value="TreeGrafter"/>
</dbReference>
<keyword evidence="4" id="KW-1185">Reference proteome</keyword>
<keyword evidence="1" id="KW-0175">Coiled coil</keyword>
<accession>A0A8J7FR43</accession>
<keyword evidence="2" id="KW-0472">Membrane</keyword>
<evidence type="ECO:0000256" key="2">
    <source>
        <dbReference type="SAM" id="Phobius"/>
    </source>
</evidence>
<name>A0A8J7FR43_9GAMM</name>
<gene>
    <name evidence="3" type="ORF">IOQ59_01105</name>
</gene>
<dbReference type="Pfam" id="PF05137">
    <property type="entry name" value="PilN"/>
    <property type="match status" value="1"/>
</dbReference>
<keyword evidence="2" id="KW-1133">Transmembrane helix</keyword>
<keyword evidence="2" id="KW-0812">Transmembrane</keyword>
<dbReference type="GO" id="GO:0043683">
    <property type="term" value="P:type IV pilus assembly"/>
    <property type="evidence" value="ECO:0007669"/>
    <property type="project" value="TreeGrafter"/>
</dbReference>
<dbReference type="Proteomes" id="UP000640333">
    <property type="component" value="Unassembled WGS sequence"/>
</dbReference>
<evidence type="ECO:0000313" key="3">
    <source>
        <dbReference type="EMBL" id="MBE9395850.1"/>
    </source>
</evidence>
<organism evidence="3 4">
    <name type="scientific">Pontibacterium sinense</name>
    <dbReference type="NCBI Taxonomy" id="2781979"/>
    <lineage>
        <taxon>Bacteria</taxon>
        <taxon>Pseudomonadati</taxon>
        <taxon>Pseudomonadota</taxon>
        <taxon>Gammaproteobacteria</taxon>
        <taxon>Oceanospirillales</taxon>
        <taxon>Oceanospirillaceae</taxon>
        <taxon>Pontibacterium</taxon>
    </lineage>
</organism>
<dbReference type="PANTHER" id="PTHR40278:SF2">
    <property type="entry name" value="TYPE IV PILUS INNER MEMBRANE COMPONENT PILN"/>
    <property type="match status" value="1"/>
</dbReference>
<protein>
    <submittedName>
        <fullName evidence="3">PilN domain-containing protein</fullName>
    </submittedName>
</protein>
<dbReference type="EMBL" id="JADEYS010000001">
    <property type="protein sequence ID" value="MBE9395850.1"/>
    <property type="molecule type" value="Genomic_DNA"/>
</dbReference>
<dbReference type="AlphaFoldDB" id="A0A8J7FR43"/>
<dbReference type="InterPro" id="IPR007813">
    <property type="entry name" value="PilN"/>
</dbReference>
<evidence type="ECO:0000256" key="1">
    <source>
        <dbReference type="SAM" id="Coils"/>
    </source>
</evidence>
<feature type="transmembrane region" description="Helical" evidence="2">
    <location>
        <begin position="21"/>
        <end position="43"/>
    </location>
</feature>
<dbReference type="RefSeq" id="WP_193951408.1">
    <property type="nucleotide sequence ID" value="NZ_JADEYS010000001.1"/>
</dbReference>